<organism evidence="1">
    <name type="scientific">freshwater metagenome</name>
    <dbReference type="NCBI Taxonomy" id="449393"/>
    <lineage>
        <taxon>unclassified sequences</taxon>
        <taxon>metagenomes</taxon>
        <taxon>ecological metagenomes</taxon>
    </lineage>
</organism>
<proteinExistence type="predicted"/>
<sequence length="76" mass="8570">MGVNRNLERISLPFMTESGYMRLSVRTTSTLEIVEVIVSSDRKLISALDSVSLRISFKIAELSRYQLNIVPLRASP</sequence>
<name>A0A6J7AHK4_9ZZZZ</name>
<accession>A0A6J7AHK4</accession>
<protein>
    <submittedName>
        <fullName evidence="1">Unannotated protein</fullName>
    </submittedName>
</protein>
<dbReference type="AlphaFoldDB" id="A0A6J7AHK4"/>
<reference evidence="1" key="1">
    <citation type="submission" date="2020-05" db="EMBL/GenBank/DDBJ databases">
        <authorList>
            <person name="Chiriac C."/>
            <person name="Salcher M."/>
            <person name="Ghai R."/>
            <person name="Kavagutti S V."/>
        </authorList>
    </citation>
    <scope>NUCLEOTIDE SEQUENCE</scope>
</reference>
<evidence type="ECO:0000313" key="1">
    <source>
        <dbReference type="EMBL" id="CAB4832245.1"/>
    </source>
</evidence>
<gene>
    <name evidence="1" type="ORF">UFOPK3167_01138</name>
</gene>
<dbReference type="EMBL" id="CAFABF010000076">
    <property type="protein sequence ID" value="CAB4832245.1"/>
    <property type="molecule type" value="Genomic_DNA"/>
</dbReference>